<organism evidence="3 4">
    <name type="scientific">Clostridium grantii DSM 8605</name>
    <dbReference type="NCBI Taxonomy" id="1121316"/>
    <lineage>
        <taxon>Bacteria</taxon>
        <taxon>Bacillati</taxon>
        <taxon>Bacillota</taxon>
        <taxon>Clostridia</taxon>
        <taxon>Eubacteriales</taxon>
        <taxon>Clostridiaceae</taxon>
        <taxon>Clostridium</taxon>
    </lineage>
</organism>
<dbReference type="OrthoDB" id="6603449at2"/>
<dbReference type="STRING" id="1121316.SAMN02745207_00030"/>
<keyword evidence="4" id="KW-1185">Reference proteome</keyword>
<protein>
    <submittedName>
        <fullName evidence="3">PTS system IIB component, L-Asc family</fullName>
    </submittedName>
</protein>
<dbReference type="InterPro" id="IPR013011">
    <property type="entry name" value="PTS_EIIB_2"/>
</dbReference>
<dbReference type="Proteomes" id="UP000184447">
    <property type="component" value="Unassembled WGS sequence"/>
</dbReference>
<dbReference type="InterPro" id="IPR036095">
    <property type="entry name" value="PTS_EIIB-like_sf"/>
</dbReference>
<feature type="domain" description="PTS EIIB type-2" evidence="2">
    <location>
        <begin position="5"/>
        <end position="96"/>
    </location>
</feature>
<evidence type="ECO:0000313" key="3">
    <source>
        <dbReference type="EMBL" id="SHH12281.1"/>
    </source>
</evidence>
<evidence type="ECO:0000256" key="1">
    <source>
        <dbReference type="ARBA" id="ARBA00022679"/>
    </source>
</evidence>
<dbReference type="Gene3D" id="3.40.50.2300">
    <property type="match status" value="1"/>
</dbReference>
<dbReference type="PROSITE" id="PS51099">
    <property type="entry name" value="PTS_EIIB_TYPE_2"/>
    <property type="match status" value="1"/>
</dbReference>
<dbReference type="GO" id="GO:0008982">
    <property type="term" value="F:protein-N(PI)-phosphohistidine-sugar phosphotransferase activity"/>
    <property type="evidence" value="ECO:0007669"/>
    <property type="project" value="InterPro"/>
</dbReference>
<dbReference type="AlphaFoldDB" id="A0A1M5QEK4"/>
<dbReference type="InterPro" id="IPR003501">
    <property type="entry name" value="PTS_EIIB_2/3"/>
</dbReference>
<dbReference type="SUPFAM" id="SSF52794">
    <property type="entry name" value="PTS system IIB component-like"/>
    <property type="match status" value="1"/>
</dbReference>
<sequence length="98" mass="11044">MSEKLKVLAVCGFGIGTSLMLKMNIETVLKNNSIEAEVENIDITSAVAMHCDMIFTSSEFYDELKDKVSVPLIRINNFLSNKEIEEKAMPIIKEILFD</sequence>
<name>A0A1M5QEK4_9CLOT</name>
<dbReference type="GO" id="GO:0009401">
    <property type="term" value="P:phosphoenolpyruvate-dependent sugar phosphotransferase system"/>
    <property type="evidence" value="ECO:0007669"/>
    <property type="project" value="InterPro"/>
</dbReference>
<keyword evidence="1" id="KW-0808">Transferase</keyword>
<accession>A0A1M5QEK4</accession>
<reference evidence="3 4" key="1">
    <citation type="submission" date="2016-11" db="EMBL/GenBank/DDBJ databases">
        <authorList>
            <person name="Jaros S."/>
            <person name="Januszkiewicz K."/>
            <person name="Wedrychowicz H."/>
        </authorList>
    </citation>
    <scope>NUCLEOTIDE SEQUENCE [LARGE SCALE GENOMIC DNA]</scope>
    <source>
        <strain evidence="3 4">DSM 8605</strain>
    </source>
</reference>
<dbReference type="RefSeq" id="WP_073335751.1">
    <property type="nucleotide sequence ID" value="NZ_FQXM01000002.1"/>
</dbReference>
<evidence type="ECO:0000259" key="2">
    <source>
        <dbReference type="PROSITE" id="PS51099"/>
    </source>
</evidence>
<dbReference type="Pfam" id="PF02302">
    <property type="entry name" value="PTS_IIB"/>
    <property type="match status" value="1"/>
</dbReference>
<dbReference type="EMBL" id="FQXM01000002">
    <property type="protein sequence ID" value="SHH12281.1"/>
    <property type="molecule type" value="Genomic_DNA"/>
</dbReference>
<dbReference type="CDD" id="cd05563">
    <property type="entry name" value="PTS_IIB_ascorbate"/>
    <property type="match status" value="1"/>
</dbReference>
<proteinExistence type="predicted"/>
<gene>
    <name evidence="3" type="ORF">SAMN02745207_00030</name>
</gene>
<evidence type="ECO:0000313" key="4">
    <source>
        <dbReference type="Proteomes" id="UP000184447"/>
    </source>
</evidence>